<gene>
    <name evidence="2" type="ORF">HYN43_010600</name>
</gene>
<reference evidence="2 3" key="1">
    <citation type="submission" date="2018-10" db="EMBL/GenBank/DDBJ databases">
        <title>Genome sequencing of Mucilaginibacter sp. HYN0043.</title>
        <authorList>
            <person name="Kim M."/>
            <person name="Yi H."/>
        </authorList>
    </citation>
    <scope>NUCLEOTIDE SEQUENCE [LARGE SCALE GENOMIC DNA]</scope>
    <source>
        <strain evidence="2 3">HYN0043</strain>
    </source>
</reference>
<dbReference type="RefSeq" id="WP_119409321.1">
    <property type="nucleotide sequence ID" value="NZ_CP032869.1"/>
</dbReference>
<dbReference type="KEGG" id="muh:HYN43_010600"/>
<protein>
    <submittedName>
        <fullName evidence="2">Dihydrofolate reductase</fullName>
    </submittedName>
</protein>
<dbReference type="SUPFAM" id="SSF53597">
    <property type="entry name" value="Dihydrofolate reductase-like"/>
    <property type="match status" value="1"/>
</dbReference>
<dbReference type="InterPro" id="IPR050765">
    <property type="entry name" value="Riboflavin_Biosynth_HTPR"/>
</dbReference>
<evidence type="ECO:0000259" key="1">
    <source>
        <dbReference type="Pfam" id="PF01872"/>
    </source>
</evidence>
<dbReference type="GO" id="GO:0008703">
    <property type="term" value="F:5-amino-6-(5-phosphoribosylamino)uracil reductase activity"/>
    <property type="evidence" value="ECO:0007669"/>
    <property type="project" value="InterPro"/>
</dbReference>
<sequence>MRKLIVSVNITLDGFVADTGGGLDWHLQSWSNEQAYALAEILSRADTILLGRKTYQAMAAYWPWQAKNVNFPREDIAYAEMMNNHRKVVLSTTMQNASWHNSVLINSDVKRTLSNLKKQPGEDILTYGSISTVKKLAAFNLVDEYQLWVHPVSLGQGLPFFKTPKDDSGLKPVSSKIFESGVVLMVYRHI</sequence>
<accession>A0A494VQX0</accession>
<feature type="domain" description="Bacterial bifunctional deaminase-reductase C-terminal" evidence="1">
    <location>
        <begin position="2"/>
        <end position="184"/>
    </location>
</feature>
<dbReference type="AlphaFoldDB" id="A0A494VQX0"/>
<name>A0A494VQX0_9SPHI</name>
<evidence type="ECO:0000313" key="3">
    <source>
        <dbReference type="Proteomes" id="UP000270046"/>
    </source>
</evidence>
<dbReference type="Proteomes" id="UP000270046">
    <property type="component" value="Chromosome"/>
</dbReference>
<dbReference type="Pfam" id="PF01872">
    <property type="entry name" value="RibD_C"/>
    <property type="match status" value="1"/>
</dbReference>
<organism evidence="2 3">
    <name type="scientific">Mucilaginibacter celer</name>
    <dbReference type="NCBI Taxonomy" id="2305508"/>
    <lineage>
        <taxon>Bacteria</taxon>
        <taxon>Pseudomonadati</taxon>
        <taxon>Bacteroidota</taxon>
        <taxon>Sphingobacteriia</taxon>
        <taxon>Sphingobacteriales</taxon>
        <taxon>Sphingobacteriaceae</taxon>
        <taxon>Mucilaginibacter</taxon>
    </lineage>
</organism>
<dbReference type="EMBL" id="CP032869">
    <property type="protein sequence ID" value="AYL95710.1"/>
    <property type="molecule type" value="Genomic_DNA"/>
</dbReference>
<dbReference type="OrthoDB" id="195113at2"/>
<dbReference type="GO" id="GO:0009231">
    <property type="term" value="P:riboflavin biosynthetic process"/>
    <property type="evidence" value="ECO:0007669"/>
    <property type="project" value="InterPro"/>
</dbReference>
<keyword evidence="3" id="KW-1185">Reference proteome</keyword>
<dbReference type="InterPro" id="IPR002734">
    <property type="entry name" value="RibDG_C"/>
</dbReference>
<proteinExistence type="predicted"/>
<dbReference type="InterPro" id="IPR024072">
    <property type="entry name" value="DHFR-like_dom_sf"/>
</dbReference>
<dbReference type="PANTHER" id="PTHR38011">
    <property type="entry name" value="DIHYDROFOLATE REDUCTASE FAMILY PROTEIN (AFU_ORTHOLOGUE AFUA_8G06820)"/>
    <property type="match status" value="1"/>
</dbReference>
<evidence type="ECO:0000313" key="2">
    <source>
        <dbReference type="EMBL" id="AYL95710.1"/>
    </source>
</evidence>
<dbReference type="PANTHER" id="PTHR38011:SF11">
    <property type="entry name" value="2,5-DIAMINO-6-RIBOSYLAMINO-4(3H)-PYRIMIDINONE 5'-PHOSPHATE REDUCTASE"/>
    <property type="match status" value="1"/>
</dbReference>
<dbReference type="Gene3D" id="3.40.430.10">
    <property type="entry name" value="Dihydrofolate Reductase, subunit A"/>
    <property type="match status" value="1"/>
</dbReference>